<evidence type="ECO:0000256" key="1">
    <source>
        <dbReference type="PROSITE-ProRule" id="PRU01005"/>
    </source>
</evidence>
<dbReference type="Pfam" id="PF00092">
    <property type="entry name" value="VWA"/>
    <property type="match status" value="1"/>
</dbReference>
<dbReference type="PANTHER" id="PTHR24020">
    <property type="entry name" value="COLLAGEN ALPHA"/>
    <property type="match status" value="1"/>
</dbReference>
<dbReference type="Proteomes" id="UP001497525">
    <property type="component" value="Unassembled WGS sequence"/>
</dbReference>
<accession>A0AAV2THG3</accession>
<dbReference type="InterPro" id="IPR036465">
    <property type="entry name" value="vWFA_dom_sf"/>
</dbReference>
<organism evidence="4 5">
    <name type="scientific">Calicophoron daubneyi</name>
    <name type="common">Rumen fluke</name>
    <name type="synonym">Paramphistomum daubneyi</name>
    <dbReference type="NCBI Taxonomy" id="300641"/>
    <lineage>
        <taxon>Eukaryota</taxon>
        <taxon>Metazoa</taxon>
        <taxon>Spiralia</taxon>
        <taxon>Lophotrochozoa</taxon>
        <taxon>Platyhelminthes</taxon>
        <taxon>Trematoda</taxon>
        <taxon>Digenea</taxon>
        <taxon>Plagiorchiida</taxon>
        <taxon>Pronocephalata</taxon>
        <taxon>Paramphistomoidea</taxon>
        <taxon>Paramphistomidae</taxon>
        <taxon>Calicophoron</taxon>
    </lineage>
</organism>
<dbReference type="SUPFAM" id="SSF53300">
    <property type="entry name" value="vWA-like"/>
    <property type="match status" value="1"/>
</dbReference>
<dbReference type="InterPro" id="IPR050525">
    <property type="entry name" value="ECM_Assembly_Org"/>
</dbReference>
<evidence type="ECO:0000259" key="2">
    <source>
        <dbReference type="PROSITE" id="PS50234"/>
    </source>
</evidence>
<proteinExistence type="predicted"/>
<dbReference type="SMART" id="SM00327">
    <property type="entry name" value="VWA"/>
    <property type="match status" value="1"/>
</dbReference>
<dbReference type="InterPro" id="IPR003582">
    <property type="entry name" value="ShKT_dom"/>
</dbReference>
<feature type="domain" description="ShKT" evidence="3">
    <location>
        <begin position="3634"/>
        <end position="3670"/>
    </location>
</feature>
<evidence type="ECO:0000313" key="4">
    <source>
        <dbReference type="EMBL" id="CAL5136120.1"/>
    </source>
</evidence>
<name>A0AAV2THG3_CALDB</name>
<evidence type="ECO:0000259" key="3">
    <source>
        <dbReference type="PROSITE" id="PS51670"/>
    </source>
</evidence>
<dbReference type="CDD" id="cd01450">
    <property type="entry name" value="vWFA_subfamily_ECM"/>
    <property type="match status" value="1"/>
</dbReference>
<dbReference type="EMBL" id="CAXLJL010000290">
    <property type="protein sequence ID" value="CAL5136120.1"/>
    <property type="molecule type" value="Genomic_DNA"/>
</dbReference>
<protein>
    <submittedName>
        <fullName evidence="4">Uncharacterized protein</fullName>
    </submittedName>
</protein>
<feature type="domain" description="VWFA" evidence="2">
    <location>
        <begin position="2376"/>
        <end position="2557"/>
    </location>
</feature>
<evidence type="ECO:0000313" key="5">
    <source>
        <dbReference type="Proteomes" id="UP001497525"/>
    </source>
</evidence>
<comment type="caution">
    <text evidence="1">Lacks conserved residue(s) required for the propagation of feature annotation.</text>
</comment>
<dbReference type="Gene3D" id="3.40.50.410">
    <property type="entry name" value="von Willebrand factor, type A domain"/>
    <property type="match status" value="1"/>
</dbReference>
<dbReference type="PROSITE" id="PS50234">
    <property type="entry name" value="VWFA"/>
    <property type="match status" value="1"/>
</dbReference>
<reference evidence="4" key="1">
    <citation type="submission" date="2024-06" db="EMBL/GenBank/DDBJ databases">
        <authorList>
            <person name="Liu X."/>
            <person name="Lenzi L."/>
            <person name="Haldenby T S."/>
            <person name="Uol C."/>
        </authorList>
    </citation>
    <scope>NUCLEOTIDE SEQUENCE</scope>
</reference>
<sequence length="3671" mass="423236">MRPCCCLMRKLPPPETVRCTPQTGELHVIRRSYRFNRLKRICEVKAVNKRIPLVCQTKLLAENGKCDVAKGIALDRILRWVPNLSLCRCDKVVDIVKRLCSCKHLDRTSLKPVCLADKGLLIKERVKHTLRGGRCQSEQRWLVKQIVCPKGEKVKLFCNPQTCDEIRLLTWSERVGCHCSERTKQSIGKCCCPAPQEVRICSDSGHLLSVTRTSYQLNPERSRCTRLVRQTNKVIACAERDPYLMTKYCDRQICHPVSVLRQVKLKECRCVNMIKKVVHAKIQCCCPPPRFITKCYDQYGVISRIVYRYELFKDHCITRKFVDQDKIVCPKERIVRETCNKVTGLRPILRHIYYRHGCECRMKLIKDEVPCVCPSPRIVKEPCTPNSPTRRVLRVWFELNEDVSGGKAGCYKKVAHLSNEPCQCAPTKTTSYCRQGKLVSVRVEDHMSLRNSRPVCLKKVFVKKVPVSCNDKAVHVLRKRCTNYRREVITVEDVLNPNTCKCQKAIKKYVEACDCSRKNTVRKQCQNVVSVITKELYSSRAKVEKCIKVTTRSVHPVVCSQKPEVIKSSGCTIRKPQGIYQAEEVRWEVVINCQCVVRRKQMLRLCACPEPTVEKICLDTVNLAVYRNTFTLVGDQCLPNQEVVTREIRCRDQARIISKSACEATTGTNVNEPECVETIQLSMQYAKNCKCHNKIIRIRRRCCAPEADVTRVCDVLQNRWIVTKRKYTLVPDKVLFEVDGLVIRDRVVRVTREQRFETVVCPQTKIRENCDRQTGLLTRTTTRFEIVQCVCKAVRVIERGRCKCPPPRTWETECKRNFLHKITEMFDLVDGKCVLRRVSKRVRCACPKAVRRIYCDGEGRWVKCYTRFIFNSASSACRLVKHCIRWQQECSSPRNRLASKCDASTGFRQTVQKVRFRLDRKTCHCLPTVLSEWKEYCRCDQLNRKFVRCQMNTILQTRRLVHQLVNGECIPREVEKSQLIVCPKTVIRFRPCDRNPRSTARGLMLKTVESYVANECQCIRKIKLYKKICDCNLLHKPALFRRCRRDNQLQFKRTFWTFYDNQCIPGAAIYSRDIRCVPDRRVDFGPCVIGSDGIGRQQIRELQLQPVRCACAWVPVHKSVKICKCPEPTETVECIESGRMLLRTTTTFVLESNTCQMQRKIRKEDPCRKLEFVRLGLPMVQRDSCNTQTCMLERTDYRTVVTNCHCRLQRKRSLEPCCCPGTIRQTVSCIKERNELKYQEKRFELMKPRDGQGQLRAFCQPVLQVRTVRVRCSSDLQRILVKRCDGQYHHIRIMKPVVENCMCKEHTHKYIKIRCGCPPTLRYIRGKCMNQWAEDKWMGLRAVPAGYSQKLKLTAVTCQPYVLRKHLRRCACPKPVKVITCEENSLLSTVVTNYRLNSKLNNCEKIIAKKVERIICPTSQIQRTDCTKESNFEQTEVVQKWELTKCKCVLHVQKSTWICDCSSRYPQKQTVTCLLDGQRRLTEIRRMVNSGRKCKSIVSKRIEQIECEKSLRVVKGECDAEEPNRRRLVWMQQKPVNCICKWRPLSASEMAAANLKTSEACRCPAPYQVNECLRARGKRPATWRKVRVHYLLRNGECRPYRRTELFPVKCNEGLVVHRGACNPVTNTRTVKRIVSKLKGCNCKHTVFKRQCHCAPPPSKHLIACHHQTGLLRRIKTLYEMDEDRCLYQAKYFVQTYQVICDQTKTVVGEGPCLPRSGGTNGDRFKRVTWSSQHRVECRCITKHTSAEVPCFCDPQKLMEKKCIEDRILETVVSERRISADHSKCIRIPIGKFRRQLHLGKPENLVRCNLNTGVETVTQTTPYIANCKRGVRVRKSTRRCKCASQPRLFHKTACKPDCTERLIWRREVLTEAKKCKALFRIQTRACCCPADQQLKPRCNGRDGILIFGTRSYLLRDGVCIIQEKFTNKVVVCSKTMNVKKRRQPNGWLRVEKHFVIRDQCQCVPKMEVTFDKWKCPAPTTRKRCVKDGQGRFILESISTKWEVSKIQPVCGRFDTVVSRIEVDCSAQTLIPVEGCRMNAERNAAVRKDQLLTQTNDGCRCVPNKPKTIFHVCWCIKTKKVFKCNKLKGLLLERTTKYERSGDGSSCLPYTTNRLWKPVCSPLGPRCVGKTKCDPETGLLYHLYEENKRKDCQCVKRRWRVPARCKCPKAVIETKCIESSIREKKVTKYDLLSNGICLKSTVSQREVVRCKISHLLVASNSLYQVERPIHDPKIIRHVFSCGSAGQCLRRVREFLVYVDEECKCQWKIRETSQACCCPTGLDQVASHKSRRLCDVAKGILIDQRVEWKLHEGRCRQVLYQQSTPIICDRKIYIKPTGLCEDRNQPHLIRREKRVGCKCIREEIPVVKRCLCDTVKAADIIFVVDESCTARQPKYSDNVKSLLKRTIKLFTSSTENPDALDEYRFGLLKYSANPSIVFGLQDHGRNTDRVLAHVDDMILNGVGSYLGKALHLLRREMLPRVRGNVPVLLYLINDGNVQDWQQALHEAEQLRQAGIRMNVIAVGADEKGIRLLARLVSSPTNAHLFSMQTSESLKKIMNKLVQSMCVRNCPPNRVVHTPCSVETACIGRTTTHKYVFDEKKGRCVGKTTIEIRRCCCLQKARNYKVCENNRLILVNINWQLTPEEVCAEFMVKRDITGPLLRQCSPALETRMGRCQSTGHALKLEVRRTFVNCKCKVVVRRRIVPCRCDRTYTRTRCFGDDTMVREVLSFKLVNEQCLRRKAVTKRRIVCPQPVVVKSACDTMTCQRRVTIVQQVPQKCQCQRKVQVKYEVCCCHGQRTIRYEGCKHNVLKVFVEKTTEPILEDGACVKRTRYHIQPVECPKNPSVIRHPCRRASDTKSGDTVDPAVMYRQVEKVWWEIKSCECRKQRRVSLEACGCDQTKLAAESGPVYRCNEMSGVIMMHVKKLYLEIRGKRAVYTNGVAITSLSEAKCRVEYEVKTVRKIICPEHRIVVGPCVRAEDGRAYKTTMAHRWSRRGCKCVEEPTQVVQKQLCGCRPVKTEKRCARSEPRGPRNILEVRTINEFLEVNVCKVTESIKKHVIVCPKSFARYSKCVNGKALLTVRMYQVYECRCVVRTRKVRVKCEFEYGKHGQTAKPLSAVAGRPVQPEGRSGGMLYEMSECTDLLPPAQCRIYERPPYQICEKSGYLRDLLCRRTCNKCSACPLERIAYRLYVNGRQDACIVSDRRYSRKFLVRTSGGPVNLARCKLICAQIPDCQSIDYYVSAAEYISAQSTCVLNRVDPAGLRRRLPSDQIRLGTEPDDLARRAARRCFLFAKLCTKACPRPRTTVLTPCICRKLKDYSVIDLRSRKSKKPILLCTQRVKIDFYVQSKSGRCVPKRWVGDIPCRKPNHGNRVRKLHDCTDLRPPLWCGAQIAQRPKACEDPEFREVCLKSCGLCKCRGSHTVQGKCHRSGYALKIRVTYQLHNLHKQCIALVQKRRVPCEFCPVGRFDVIHECDERTGKRDISHVYAKLSPFHLSSPDRANALQSQQCSIRVRVDQVNCANCLAGQSDRQSLVPCRKLPMRPDEFEHVYVVQLITEYMVNVDGCCVIKRSVRSFYCDGCPPLHVSRTPCLYGYRLRQLIFYTRPSGIPWRKSTGCIRRVITQKERCHIPARIGQDGCVDQLTATDCIALRDTGGCRLDSEYARKLCPSTCGFCN</sequence>
<dbReference type="PROSITE" id="PS51670">
    <property type="entry name" value="SHKT"/>
    <property type="match status" value="1"/>
</dbReference>
<dbReference type="SMART" id="SM00254">
    <property type="entry name" value="ShKT"/>
    <property type="match status" value="3"/>
</dbReference>
<gene>
    <name evidence="4" type="ORF">CDAUBV1_LOCUS10203</name>
</gene>
<comment type="caution">
    <text evidence="4">The sequence shown here is derived from an EMBL/GenBank/DDBJ whole genome shotgun (WGS) entry which is preliminary data.</text>
</comment>
<dbReference type="InterPro" id="IPR002035">
    <property type="entry name" value="VWF_A"/>
</dbReference>